<dbReference type="EnsemblBacteria" id="ABD40809">
    <property type="protein sequence ID" value="ABD40809"/>
    <property type="gene ID" value="Mhun_1059"/>
</dbReference>
<evidence type="ECO:0000256" key="4">
    <source>
        <dbReference type="ARBA" id="ARBA00022825"/>
    </source>
</evidence>
<dbReference type="STRING" id="323259.Mhun_1059"/>
<dbReference type="eggNOG" id="arCOG06823">
    <property type="taxonomic scope" value="Archaea"/>
</dbReference>
<dbReference type="InterPro" id="IPR034075">
    <property type="entry name" value="Glr3161-like_dom"/>
</dbReference>
<reference evidence="7" key="1">
    <citation type="journal article" date="2016" name="Stand. Genomic Sci.">
        <title>Complete genome sequence of Methanospirillum hungatei type strain JF1.</title>
        <authorList>
            <person name="Gunsalus R.P."/>
            <person name="Cook L.E."/>
            <person name="Crable B."/>
            <person name="Rohlin L."/>
            <person name="McDonald E."/>
            <person name="Mouttaki H."/>
            <person name="Sieber J.R."/>
            <person name="Poweleit N."/>
            <person name="Zhou H."/>
            <person name="Lapidus A.L."/>
            <person name="Daligault H.E."/>
            <person name="Land M."/>
            <person name="Gilna P."/>
            <person name="Ivanova N."/>
            <person name="Kyrpides N."/>
            <person name="Culley D.E."/>
            <person name="McInerney M.J."/>
        </authorList>
    </citation>
    <scope>NUCLEOTIDE SEQUENCE [LARGE SCALE GENOMIC DNA]</scope>
    <source>
        <strain evidence="7">ATCC 27890 / DSM 864 / NBRC 100397 / JF-1</strain>
    </source>
</reference>
<dbReference type="HOGENOM" id="CLU_330565_0_0_2"/>
<dbReference type="InterPro" id="IPR000209">
    <property type="entry name" value="Peptidase_S8/S53_dom"/>
</dbReference>
<dbReference type="GO" id="GO:0004252">
    <property type="term" value="F:serine-type endopeptidase activity"/>
    <property type="evidence" value="ECO:0007669"/>
    <property type="project" value="InterPro"/>
</dbReference>
<comment type="similarity">
    <text evidence="1">Belongs to the peptidase S8 family.</text>
</comment>
<dbReference type="Gene3D" id="3.40.50.200">
    <property type="entry name" value="Peptidase S8/S53 domain"/>
    <property type="match status" value="2"/>
</dbReference>
<dbReference type="SUPFAM" id="SSF52743">
    <property type="entry name" value="Subtilisin-like"/>
    <property type="match status" value="1"/>
</dbReference>
<dbReference type="GO" id="GO:0006508">
    <property type="term" value="P:proteolysis"/>
    <property type="evidence" value="ECO:0007669"/>
    <property type="project" value="UniProtKB-KW"/>
</dbReference>
<proteinExistence type="inferred from homology"/>
<dbReference type="Pfam" id="PF00082">
    <property type="entry name" value="Peptidase_S8"/>
    <property type="match status" value="1"/>
</dbReference>
<dbReference type="CDD" id="cd05562">
    <property type="entry name" value="Peptidases_S53_like"/>
    <property type="match status" value="1"/>
</dbReference>
<accession>Q2FPN2</accession>
<gene>
    <name evidence="6" type="ordered locus">Mhun_1059</name>
</gene>
<dbReference type="AlphaFoldDB" id="Q2FPN2"/>
<sequence>MQKDLVFLLPVILVLTIFSICGFGEADKALVSDNSASDILSSDLLQILHKASCPPGQSPDDIIDNMEKNGQIRRNETGTWSVHILLELEKNQTSENILPLLSHPAEDTSYHLVTGWATSENLTLLSGMSGIKSIMPVIPPASSGSFENILDEPASVFVPENSWKKKLSTDLLQLLDDTYLSPGQSRADMMALMEKTGEVRIRDADIEVRISAKTSPSFSPSSFLDYFSSPVADSVYGRIGGWIRADNITRLAMQDGILSLVVQIPPRTSKITTEGDYLLKTREFRNISGLSGEGVKVGVISDGVDGLEDLKALGELPDVEVISDTVGGDEGLAMLQIIHDIAPNATLVFHDRGSSQIEFVRALDQLIIHGCNIICDDITYVEPFFEDGYISQNIIDRVLSYNVLYITAAGNFAKEHYQAPFHGYEDQGYLWQDFQGSTGRDMKFTVPSGLAGHVILQWDDRFGTSANNYDLFLYDDSGREIARSVNIQDGDDDPMEWVRFVNSADRPREFTVKVVQAAAEDALLEIYVLPLSGRSVELDPYTPEDSVFGQQAVKQALVVGAAAPGGKNLTVQEYSSRGPALIRYPVYELRKKPDLVAPDHITVLTGSMQHAVFTGTSAAAPHIAGLAALVMSGSLGMKESEVRKIILNATGTSTDAWDPVYGRGIPVATNLSLPENTSGNILYPVMNGCNFEPRMYDAAEKLLLYPGWNMVSIPYPLTRGNETAQIFNPVQTACHSIWRYNPAGGFWSVVRPNDTLLQMDVVWVYSEQEAGINLHFDTTGTNQTVKQLYPGWNPVGVPGRESITARDLLSPLTDAWTTVLVFDPRTQEFRPSIINGGSGTYSPSRLLYPSEGWWIYMNRPGILFPGC</sequence>
<evidence type="ECO:0000256" key="1">
    <source>
        <dbReference type="ARBA" id="ARBA00011073"/>
    </source>
</evidence>
<keyword evidence="4" id="KW-0720">Serine protease</keyword>
<name>Q2FPN2_METHJ</name>
<dbReference type="KEGG" id="mhu:Mhun_1059"/>
<feature type="domain" description="Peptidase S8/S53" evidence="5">
    <location>
        <begin position="552"/>
        <end position="663"/>
    </location>
</feature>
<evidence type="ECO:0000313" key="7">
    <source>
        <dbReference type="Proteomes" id="UP000001941"/>
    </source>
</evidence>
<dbReference type="InParanoid" id="Q2FPN2"/>
<dbReference type="Proteomes" id="UP000001941">
    <property type="component" value="Chromosome"/>
</dbReference>
<keyword evidence="7" id="KW-1185">Reference proteome</keyword>
<evidence type="ECO:0000256" key="3">
    <source>
        <dbReference type="ARBA" id="ARBA00022801"/>
    </source>
</evidence>
<evidence type="ECO:0000259" key="5">
    <source>
        <dbReference type="Pfam" id="PF00082"/>
    </source>
</evidence>
<evidence type="ECO:0000313" key="6">
    <source>
        <dbReference type="EMBL" id="ABD40809.1"/>
    </source>
</evidence>
<dbReference type="InterPro" id="IPR015500">
    <property type="entry name" value="Peptidase_S8_subtilisin-rel"/>
</dbReference>
<dbReference type="InterPro" id="IPR050131">
    <property type="entry name" value="Peptidase_S8_subtilisin-like"/>
</dbReference>
<evidence type="ECO:0000256" key="2">
    <source>
        <dbReference type="ARBA" id="ARBA00022670"/>
    </source>
</evidence>
<protein>
    <recommendedName>
        <fullName evidence="5">Peptidase S8/S53 domain-containing protein</fullName>
    </recommendedName>
</protein>
<keyword evidence="3" id="KW-0378">Hydrolase</keyword>
<dbReference type="InterPro" id="IPR036852">
    <property type="entry name" value="Peptidase_S8/S53_dom_sf"/>
</dbReference>
<dbReference type="eggNOG" id="arCOG06738">
    <property type="taxonomic scope" value="Archaea"/>
</dbReference>
<dbReference type="InterPro" id="IPR023828">
    <property type="entry name" value="Peptidase_S8_Ser-AS"/>
</dbReference>
<dbReference type="PANTHER" id="PTHR43806">
    <property type="entry name" value="PEPTIDASE S8"/>
    <property type="match status" value="1"/>
</dbReference>
<dbReference type="PRINTS" id="PR00723">
    <property type="entry name" value="SUBTILISIN"/>
</dbReference>
<dbReference type="EMBL" id="CP000254">
    <property type="protein sequence ID" value="ABD40809.1"/>
    <property type="molecule type" value="Genomic_DNA"/>
</dbReference>
<organism evidence="6 7">
    <name type="scientific">Methanospirillum hungatei JF-1 (strain ATCC 27890 / DSM 864 / NBRC 100397 / JF-1)</name>
    <dbReference type="NCBI Taxonomy" id="323259"/>
    <lineage>
        <taxon>Archaea</taxon>
        <taxon>Methanobacteriati</taxon>
        <taxon>Methanobacteriota</taxon>
        <taxon>Stenosarchaea group</taxon>
        <taxon>Methanomicrobia</taxon>
        <taxon>Methanomicrobiales</taxon>
        <taxon>Methanospirillaceae</taxon>
        <taxon>Methanospirillum</taxon>
    </lineage>
</organism>
<keyword evidence="2" id="KW-0645">Protease</keyword>
<dbReference type="PROSITE" id="PS00138">
    <property type="entry name" value="SUBTILASE_SER"/>
    <property type="match status" value="1"/>
</dbReference>
<dbReference type="PANTHER" id="PTHR43806:SF11">
    <property type="entry name" value="CEREVISIN-RELATED"/>
    <property type="match status" value="1"/>
</dbReference>